<dbReference type="Proteomes" id="UP000635142">
    <property type="component" value="Unassembled WGS sequence"/>
</dbReference>
<evidence type="ECO:0000313" key="1">
    <source>
        <dbReference type="EMBL" id="MBD3662451.1"/>
    </source>
</evidence>
<dbReference type="RefSeq" id="WP_191073487.1">
    <property type="nucleotide sequence ID" value="NZ_JACTAG010000001.1"/>
</dbReference>
<protein>
    <submittedName>
        <fullName evidence="1">Uncharacterized protein</fullName>
    </submittedName>
</protein>
<dbReference type="EMBL" id="JACTAG010000001">
    <property type="protein sequence ID" value="MBD3662451.1"/>
    <property type="molecule type" value="Genomic_DNA"/>
</dbReference>
<comment type="caution">
    <text evidence="1">The sequence shown here is derived from an EMBL/GenBank/DDBJ whole genome shotgun (WGS) entry which is preliminary data.</text>
</comment>
<evidence type="ECO:0000313" key="2">
    <source>
        <dbReference type="Proteomes" id="UP000635142"/>
    </source>
</evidence>
<name>A0A927D116_9RHOB</name>
<sequence>MPQVVENWAEVAHHSALRLRTESAAQGGIPAFDRVAADLAKVGKPTGQAAGAVVPLILCLGDQHLSLFGTIAQFGTPEDVLLDALKIELFFPTDEATRRFLEDAAA</sequence>
<gene>
    <name evidence="1" type="ORF">H9Q16_00795</name>
</gene>
<keyword evidence="2" id="KW-1185">Reference proteome</keyword>
<accession>A0A927D116</accession>
<dbReference type="AlphaFoldDB" id="A0A927D116"/>
<reference evidence="1" key="1">
    <citation type="submission" date="2020-08" db="EMBL/GenBank/DDBJ databases">
        <title>Sulfitobacter aestuariivivens sp. nov., isolated from a tidal flat.</title>
        <authorList>
            <person name="Park S."/>
            <person name="Yoon J.-H."/>
        </authorList>
    </citation>
    <scope>NUCLEOTIDE SEQUENCE</scope>
    <source>
        <strain evidence="1">TSTF-M16</strain>
    </source>
</reference>
<organism evidence="1 2">
    <name type="scientific">Sulfitobacter aestuariivivens</name>
    <dbReference type="NCBI Taxonomy" id="2766981"/>
    <lineage>
        <taxon>Bacteria</taxon>
        <taxon>Pseudomonadati</taxon>
        <taxon>Pseudomonadota</taxon>
        <taxon>Alphaproteobacteria</taxon>
        <taxon>Rhodobacterales</taxon>
        <taxon>Roseobacteraceae</taxon>
        <taxon>Sulfitobacter</taxon>
    </lineage>
</organism>
<proteinExistence type="predicted"/>